<evidence type="ECO:0000313" key="1">
    <source>
        <dbReference type="EMBL" id="UWZ37748.1"/>
    </source>
</evidence>
<evidence type="ECO:0000313" key="2">
    <source>
        <dbReference type="Proteomes" id="UP001058271"/>
    </source>
</evidence>
<keyword evidence="2" id="KW-1185">Reference proteome</keyword>
<reference evidence="1" key="1">
    <citation type="submission" date="2021-04" db="EMBL/GenBank/DDBJ databases">
        <title>Biosynthetic gene clusters of Dactylosporangioum roseum.</title>
        <authorList>
            <person name="Hartkoorn R.C."/>
            <person name="Beaudoing E."/>
            <person name="Hot D."/>
            <person name="Moureu S."/>
        </authorList>
    </citation>
    <scope>NUCLEOTIDE SEQUENCE</scope>
    <source>
        <strain evidence="1">NRRL B-16295</strain>
    </source>
</reference>
<proteinExistence type="predicted"/>
<dbReference type="Proteomes" id="UP001058271">
    <property type="component" value="Chromosome"/>
</dbReference>
<organism evidence="1 2">
    <name type="scientific">Dactylosporangium roseum</name>
    <dbReference type="NCBI Taxonomy" id="47989"/>
    <lineage>
        <taxon>Bacteria</taxon>
        <taxon>Bacillati</taxon>
        <taxon>Actinomycetota</taxon>
        <taxon>Actinomycetes</taxon>
        <taxon>Micromonosporales</taxon>
        <taxon>Micromonosporaceae</taxon>
        <taxon>Dactylosporangium</taxon>
    </lineage>
</organism>
<sequence>MEYDLTRLTRLGKRRAKLLADTKENLKEIQDEIPVARRAGVTQEKIAAATGLSRVTVAKYDPVSGNDSDKRGAAAP</sequence>
<name>A0ABY5Z6S3_9ACTN</name>
<accession>A0ABY5Z6S3</accession>
<gene>
    <name evidence="1" type="ORF">Drose_05620</name>
</gene>
<dbReference type="RefSeq" id="WP_260727111.1">
    <property type="nucleotide sequence ID" value="NZ_BAAABS010000033.1"/>
</dbReference>
<protein>
    <recommendedName>
        <fullName evidence="3">HTH cro/C1-type domain-containing protein</fullName>
    </recommendedName>
</protein>
<dbReference type="EMBL" id="CP073721">
    <property type="protein sequence ID" value="UWZ37748.1"/>
    <property type="molecule type" value="Genomic_DNA"/>
</dbReference>
<evidence type="ECO:0008006" key="3">
    <source>
        <dbReference type="Google" id="ProtNLM"/>
    </source>
</evidence>